<sequence length="124" mass="13754">MPRASASIITQLRIGHPPLNKHLHRIKRHEHPTCDACGAAPESVWHFLLECRQHRPHRERMMHALGRGYDRLDTLLSTPSGIKAALKFIAATGRFSSSHDVAGALRARPARTHPPPASGEARRA</sequence>
<feature type="region of interest" description="Disordered" evidence="1">
    <location>
        <begin position="104"/>
        <end position="124"/>
    </location>
</feature>
<dbReference type="KEGG" id="adl:AURDEDRAFT_77759"/>
<proteinExistence type="predicted"/>
<organism evidence="2 3">
    <name type="scientific">Auricularia subglabra (strain TFB-10046 / SS5)</name>
    <name type="common">White-rot fungus</name>
    <name type="synonym">Auricularia delicata (strain TFB10046)</name>
    <dbReference type="NCBI Taxonomy" id="717982"/>
    <lineage>
        <taxon>Eukaryota</taxon>
        <taxon>Fungi</taxon>
        <taxon>Dikarya</taxon>
        <taxon>Basidiomycota</taxon>
        <taxon>Agaricomycotina</taxon>
        <taxon>Agaricomycetes</taxon>
        <taxon>Auriculariales</taxon>
        <taxon>Auriculariaceae</taxon>
        <taxon>Auricularia</taxon>
    </lineage>
</organism>
<evidence type="ECO:0000256" key="1">
    <source>
        <dbReference type="SAM" id="MobiDB-lite"/>
    </source>
</evidence>
<dbReference type="Proteomes" id="UP000006514">
    <property type="component" value="Unassembled WGS sequence"/>
</dbReference>
<evidence type="ECO:0000313" key="3">
    <source>
        <dbReference type="Proteomes" id="UP000006514"/>
    </source>
</evidence>
<protein>
    <recommendedName>
        <fullName evidence="4">Reverse transcriptase zinc-binding domain-containing protein</fullName>
    </recommendedName>
</protein>
<dbReference type="AlphaFoldDB" id="J0D142"/>
<gene>
    <name evidence="2" type="ORF">AURDEDRAFT_77759</name>
</gene>
<dbReference type="EMBL" id="JH689125">
    <property type="protein sequence ID" value="EJD32287.1"/>
    <property type="molecule type" value="Genomic_DNA"/>
</dbReference>
<dbReference type="OrthoDB" id="3267074at2759"/>
<evidence type="ECO:0008006" key="4">
    <source>
        <dbReference type="Google" id="ProtNLM"/>
    </source>
</evidence>
<name>J0D142_AURST</name>
<dbReference type="OMA" id="CRTHGET"/>
<accession>J0D142</accession>
<dbReference type="InParanoid" id="J0D142"/>
<evidence type="ECO:0000313" key="2">
    <source>
        <dbReference type="EMBL" id="EJD32287.1"/>
    </source>
</evidence>
<reference evidence="3" key="1">
    <citation type="journal article" date="2012" name="Science">
        <title>The Paleozoic origin of enzymatic lignin decomposition reconstructed from 31 fungal genomes.</title>
        <authorList>
            <person name="Floudas D."/>
            <person name="Binder M."/>
            <person name="Riley R."/>
            <person name="Barry K."/>
            <person name="Blanchette R.A."/>
            <person name="Henrissat B."/>
            <person name="Martinez A.T."/>
            <person name="Otillar R."/>
            <person name="Spatafora J.W."/>
            <person name="Yadav J.S."/>
            <person name="Aerts A."/>
            <person name="Benoit I."/>
            <person name="Boyd A."/>
            <person name="Carlson A."/>
            <person name="Copeland A."/>
            <person name="Coutinho P.M."/>
            <person name="de Vries R.P."/>
            <person name="Ferreira P."/>
            <person name="Findley K."/>
            <person name="Foster B."/>
            <person name="Gaskell J."/>
            <person name="Glotzer D."/>
            <person name="Gorecki P."/>
            <person name="Heitman J."/>
            <person name="Hesse C."/>
            <person name="Hori C."/>
            <person name="Igarashi K."/>
            <person name="Jurgens J.A."/>
            <person name="Kallen N."/>
            <person name="Kersten P."/>
            <person name="Kohler A."/>
            <person name="Kuees U."/>
            <person name="Kumar T.K.A."/>
            <person name="Kuo A."/>
            <person name="LaButti K."/>
            <person name="Larrondo L.F."/>
            <person name="Lindquist E."/>
            <person name="Ling A."/>
            <person name="Lombard V."/>
            <person name="Lucas S."/>
            <person name="Lundell T."/>
            <person name="Martin R."/>
            <person name="McLaughlin D.J."/>
            <person name="Morgenstern I."/>
            <person name="Morin E."/>
            <person name="Murat C."/>
            <person name="Nagy L.G."/>
            <person name="Nolan M."/>
            <person name="Ohm R.A."/>
            <person name="Patyshakuliyeva A."/>
            <person name="Rokas A."/>
            <person name="Ruiz-Duenas F.J."/>
            <person name="Sabat G."/>
            <person name="Salamov A."/>
            <person name="Samejima M."/>
            <person name="Schmutz J."/>
            <person name="Slot J.C."/>
            <person name="St John F."/>
            <person name="Stenlid J."/>
            <person name="Sun H."/>
            <person name="Sun S."/>
            <person name="Syed K."/>
            <person name="Tsang A."/>
            <person name="Wiebenga A."/>
            <person name="Young D."/>
            <person name="Pisabarro A."/>
            <person name="Eastwood D.C."/>
            <person name="Martin F."/>
            <person name="Cullen D."/>
            <person name="Grigoriev I.V."/>
            <person name="Hibbett D.S."/>
        </authorList>
    </citation>
    <scope>NUCLEOTIDE SEQUENCE [LARGE SCALE GENOMIC DNA]</scope>
    <source>
        <strain evidence="3">TFB10046</strain>
    </source>
</reference>
<keyword evidence="3" id="KW-1185">Reference proteome</keyword>